<gene>
    <name evidence="3" type="ORF">BCR32DRAFT_290230</name>
</gene>
<dbReference type="STRING" id="1754192.A0A1Y1XK91"/>
<organism evidence="3 4">
    <name type="scientific">Anaeromyces robustus</name>
    <dbReference type="NCBI Taxonomy" id="1754192"/>
    <lineage>
        <taxon>Eukaryota</taxon>
        <taxon>Fungi</taxon>
        <taxon>Fungi incertae sedis</taxon>
        <taxon>Chytridiomycota</taxon>
        <taxon>Chytridiomycota incertae sedis</taxon>
        <taxon>Neocallimastigomycetes</taxon>
        <taxon>Neocallimastigales</taxon>
        <taxon>Neocallimastigaceae</taxon>
        <taxon>Anaeromyces</taxon>
    </lineage>
</organism>
<accession>A0A1Y1XK91</accession>
<reference evidence="3 4" key="2">
    <citation type="submission" date="2016-08" db="EMBL/GenBank/DDBJ databases">
        <title>Pervasive Adenine N6-methylation of Active Genes in Fungi.</title>
        <authorList>
            <consortium name="DOE Joint Genome Institute"/>
            <person name="Mondo S.J."/>
            <person name="Dannebaum R.O."/>
            <person name="Kuo R.C."/>
            <person name="Labutti K."/>
            <person name="Haridas S."/>
            <person name="Kuo A."/>
            <person name="Salamov A."/>
            <person name="Ahrendt S.R."/>
            <person name="Lipzen A."/>
            <person name="Sullivan W."/>
            <person name="Andreopoulos W.B."/>
            <person name="Clum A."/>
            <person name="Lindquist E."/>
            <person name="Daum C."/>
            <person name="Ramamoorthy G.K."/>
            <person name="Gryganskyi A."/>
            <person name="Culley D."/>
            <person name="Magnuson J.K."/>
            <person name="James T.Y."/>
            <person name="O'Malley M.A."/>
            <person name="Stajich J.E."/>
            <person name="Spatafora J.W."/>
            <person name="Visel A."/>
            <person name="Grigoriev I.V."/>
        </authorList>
    </citation>
    <scope>NUCLEOTIDE SEQUENCE [LARGE SCALE GENOMIC DNA]</scope>
    <source>
        <strain evidence="3 4">S4</strain>
    </source>
</reference>
<dbReference type="Proteomes" id="UP000193944">
    <property type="component" value="Unassembled WGS sequence"/>
</dbReference>
<protein>
    <submittedName>
        <fullName evidence="3">L domain-like protein</fullName>
    </submittedName>
</protein>
<sequence>MSCQEYVKPKRDEGDNNYIFNFKRSNNYYNAIKSQNAECNYVYNIYEKVNYPIDRTVDCCKNIVGCTNGRVTSLKVNSVRLTSFPEEIFQLKNLEIFFSGINSIPEQISQLSQLKELLVIIVLSSLPSSITKLNDLDILEVDSNNLRSISEEILKLPHLKLLSVSSNKDLKIRFLNHGHTITNCYVDLNNLLCYDAGACSVIITTNGGINGNSYINNVNPCSNNNYNSITTLSSNNIPLSTTINEQNPLISSTLLPTLINSNPNPSDNNDNNIYTNNINSTHNPDDSNNTKDITIYVIQKYKSTDCNIYYDYLEKNGSQEPYNRNEDCCTLKNIKCNNGRIIYLYNNVNFISDDIYKLTALETLDISDSNASYLSEQILNLSNLRELNLSRNKISSLPSNFGKLTNLDILILNNNNFATLPSEIFKLPRLNFFSASGNKNLKLKLYNFGHAINYCFVDLESISCYDPGACIIRIKDINQSRTERESAAIMEQFPSCSNVIGVTNTQPFPTTINGQSTLTISPLSPTVINNDPNNPNNSNNSNIPTDDYINSLFDPNSKIFTDNNMQRYFHI</sequence>
<dbReference type="InterPro" id="IPR001611">
    <property type="entry name" value="Leu-rich_rpt"/>
</dbReference>
<dbReference type="PANTHER" id="PTHR48051">
    <property type="match status" value="1"/>
</dbReference>
<reference evidence="3 4" key="1">
    <citation type="submission" date="2016-08" db="EMBL/GenBank/DDBJ databases">
        <title>A Parts List for Fungal Cellulosomes Revealed by Comparative Genomics.</title>
        <authorList>
            <consortium name="DOE Joint Genome Institute"/>
            <person name="Haitjema C.H."/>
            <person name="Gilmore S.P."/>
            <person name="Henske J.K."/>
            <person name="Solomon K.V."/>
            <person name="De Groot R."/>
            <person name="Kuo A."/>
            <person name="Mondo S.J."/>
            <person name="Salamov A.A."/>
            <person name="Labutti K."/>
            <person name="Zhao Z."/>
            <person name="Chiniquy J."/>
            <person name="Barry K."/>
            <person name="Brewer H.M."/>
            <person name="Purvine S.O."/>
            <person name="Wright A.T."/>
            <person name="Boxma B."/>
            <person name="Van Alen T."/>
            <person name="Hackstein J.H."/>
            <person name="Baker S.E."/>
            <person name="Grigoriev I.V."/>
            <person name="O'Malley M.A."/>
        </authorList>
    </citation>
    <scope>NUCLEOTIDE SEQUENCE [LARGE SCALE GENOMIC DNA]</scope>
    <source>
        <strain evidence="3 4">S4</strain>
    </source>
</reference>
<name>A0A1Y1XK91_9FUNG</name>
<dbReference type="InterPro" id="IPR032675">
    <property type="entry name" value="LRR_dom_sf"/>
</dbReference>
<dbReference type="Gene3D" id="3.80.10.10">
    <property type="entry name" value="Ribonuclease Inhibitor"/>
    <property type="match status" value="2"/>
</dbReference>
<evidence type="ECO:0000313" key="4">
    <source>
        <dbReference type="Proteomes" id="UP000193944"/>
    </source>
</evidence>
<keyword evidence="4" id="KW-1185">Reference proteome</keyword>
<dbReference type="InterPro" id="IPR003591">
    <property type="entry name" value="Leu-rich_rpt_typical-subtyp"/>
</dbReference>
<dbReference type="Pfam" id="PF13855">
    <property type="entry name" value="LRR_8"/>
    <property type="match status" value="1"/>
</dbReference>
<comment type="caution">
    <text evidence="3">The sequence shown here is derived from an EMBL/GenBank/DDBJ whole genome shotgun (WGS) entry which is preliminary data.</text>
</comment>
<evidence type="ECO:0000256" key="2">
    <source>
        <dbReference type="ARBA" id="ARBA00022737"/>
    </source>
</evidence>
<keyword evidence="1" id="KW-0433">Leucine-rich repeat</keyword>
<dbReference type="PANTHER" id="PTHR48051:SF1">
    <property type="entry name" value="RAS SUPPRESSOR PROTEIN 1"/>
    <property type="match status" value="1"/>
</dbReference>
<proteinExistence type="predicted"/>
<dbReference type="InterPro" id="IPR050216">
    <property type="entry name" value="LRR_domain-containing"/>
</dbReference>
<keyword evidence="2" id="KW-0677">Repeat</keyword>
<evidence type="ECO:0000256" key="1">
    <source>
        <dbReference type="ARBA" id="ARBA00022614"/>
    </source>
</evidence>
<evidence type="ECO:0000313" key="3">
    <source>
        <dbReference type="EMBL" id="ORX86113.1"/>
    </source>
</evidence>
<dbReference type="EMBL" id="MCFG01000025">
    <property type="protein sequence ID" value="ORX86113.1"/>
    <property type="molecule type" value="Genomic_DNA"/>
</dbReference>
<dbReference type="SUPFAM" id="SSF52058">
    <property type="entry name" value="L domain-like"/>
    <property type="match status" value="1"/>
</dbReference>
<dbReference type="AlphaFoldDB" id="A0A1Y1XK91"/>
<dbReference type="SUPFAM" id="SSF52075">
    <property type="entry name" value="Outer arm dynein light chain 1"/>
    <property type="match status" value="1"/>
</dbReference>
<dbReference type="PROSITE" id="PS51450">
    <property type="entry name" value="LRR"/>
    <property type="match status" value="1"/>
</dbReference>
<dbReference type="SMART" id="SM00369">
    <property type="entry name" value="LRR_TYP"/>
    <property type="match status" value="3"/>
</dbReference>
<dbReference type="GO" id="GO:0005737">
    <property type="term" value="C:cytoplasm"/>
    <property type="evidence" value="ECO:0007669"/>
    <property type="project" value="TreeGrafter"/>
</dbReference>